<organism evidence="1 2">
    <name type="scientific">Scleroderma citrinum Foug A</name>
    <dbReference type="NCBI Taxonomy" id="1036808"/>
    <lineage>
        <taxon>Eukaryota</taxon>
        <taxon>Fungi</taxon>
        <taxon>Dikarya</taxon>
        <taxon>Basidiomycota</taxon>
        <taxon>Agaricomycotina</taxon>
        <taxon>Agaricomycetes</taxon>
        <taxon>Agaricomycetidae</taxon>
        <taxon>Boletales</taxon>
        <taxon>Sclerodermatineae</taxon>
        <taxon>Sclerodermataceae</taxon>
        <taxon>Scleroderma</taxon>
    </lineage>
</organism>
<dbReference type="HOGENOM" id="CLU_2672563_0_0_1"/>
<accession>A0A0C3AW16</accession>
<reference evidence="2" key="2">
    <citation type="submission" date="2015-01" db="EMBL/GenBank/DDBJ databases">
        <title>Evolutionary Origins and Diversification of the Mycorrhizal Mutualists.</title>
        <authorList>
            <consortium name="DOE Joint Genome Institute"/>
            <consortium name="Mycorrhizal Genomics Consortium"/>
            <person name="Kohler A."/>
            <person name="Kuo A."/>
            <person name="Nagy L.G."/>
            <person name="Floudas D."/>
            <person name="Copeland A."/>
            <person name="Barry K.W."/>
            <person name="Cichocki N."/>
            <person name="Veneault-Fourrey C."/>
            <person name="LaButti K."/>
            <person name="Lindquist E.A."/>
            <person name="Lipzen A."/>
            <person name="Lundell T."/>
            <person name="Morin E."/>
            <person name="Murat C."/>
            <person name="Riley R."/>
            <person name="Ohm R."/>
            <person name="Sun H."/>
            <person name="Tunlid A."/>
            <person name="Henrissat B."/>
            <person name="Grigoriev I.V."/>
            <person name="Hibbett D.S."/>
            <person name="Martin F."/>
        </authorList>
    </citation>
    <scope>NUCLEOTIDE SEQUENCE [LARGE SCALE GENOMIC DNA]</scope>
    <source>
        <strain evidence="2">Foug A</strain>
    </source>
</reference>
<dbReference type="InParanoid" id="A0A0C3AW16"/>
<dbReference type="Proteomes" id="UP000053989">
    <property type="component" value="Unassembled WGS sequence"/>
</dbReference>
<dbReference type="AlphaFoldDB" id="A0A0C3AW16"/>
<name>A0A0C3AW16_9AGAM</name>
<protein>
    <submittedName>
        <fullName evidence="1">Uncharacterized protein</fullName>
    </submittedName>
</protein>
<gene>
    <name evidence="1" type="ORF">SCLCIDRAFT_821156</name>
</gene>
<keyword evidence="2" id="KW-1185">Reference proteome</keyword>
<evidence type="ECO:0000313" key="2">
    <source>
        <dbReference type="Proteomes" id="UP000053989"/>
    </source>
</evidence>
<proteinExistence type="predicted"/>
<reference evidence="1 2" key="1">
    <citation type="submission" date="2014-04" db="EMBL/GenBank/DDBJ databases">
        <authorList>
            <consortium name="DOE Joint Genome Institute"/>
            <person name="Kuo A."/>
            <person name="Kohler A."/>
            <person name="Nagy L.G."/>
            <person name="Floudas D."/>
            <person name="Copeland A."/>
            <person name="Barry K.W."/>
            <person name="Cichocki N."/>
            <person name="Veneault-Fourrey C."/>
            <person name="LaButti K."/>
            <person name="Lindquist E.A."/>
            <person name="Lipzen A."/>
            <person name="Lundell T."/>
            <person name="Morin E."/>
            <person name="Murat C."/>
            <person name="Sun H."/>
            <person name="Tunlid A."/>
            <person name="Henrissat B."/>
            <person name="Grigoriev I.V."/>
            <person name="Hibbett D.S."/>
            <person name="Martin F."/>
            <person name="Nordberg H.P."/>
            <person name="Cantor M.N."/>
            <person name="Hua S.X."/>
        </authorList>
    </citation>
    <scope>NUCLEOTIDE SEQUENCE [LARGE SCALE GENOMIC DNA]</scope>
    <source>
        <strain evidence="1 2">Foug A</strain>
    </source>
</reference>
<dbReference type="EMBL" id="KN822007">
    <property type="protein sequence ID" value="KIM69122.1"/>
    <property type="molecule type" value="Genomic_DNA"/>
</dbReference>
<evidence type="ECO:0000313" key="1">
    <source>
        <dbReference type="EMBL" id="KIM69122.1"/>
    </source>
</evidence>
<sequence>MFMQVGQPQTQVVHHIHWTSRFTFVRGADRPRKSRGNTSCYSHPGSSEICIACNSGNWPSQISGIGRQFLAHANL</sequence>